<feature type="region of interest" description="Disordered" evidence="1">
    <location>
        <begin position="215"/>
        <end position="245"/>
    </location>
</feature>
<dbReference type="RefSeq" id="WP_277275384.1">
    <property type="nucleotide sequence ID" value="NZ_JAROCY010000003.1"/>
</dbReference>
<dbReference type="InterPro" id="IPR035235">
    <property type="entry name" value="DUF5343"/>
</dbReference>
<evidence type="ECO:0000313" key="3">
    <source>
        <dbReference type="Proteomes" id="UP001222770"/>
    </source>
</evidence>
<feature type="non-terminal residue" evidence="2">
    <location>
        <position position="1"/>
    </location>
</feature>
<sequence>RFKKGPFLIAHQTTDQGSLLKNYHESELTRFGNPLCQHNLGGFDLATEQKAAAAPAEAAASAANSEKTARRKIPGGLPYTSSPGVLKRVLEKIPTSEKPGTFNTDFLGTVMGATGGAARPIIPILKATGLLNQTGAPTELYAQFQTDAGRSAAALKALRNGFAEIFRRNQYAHKADEAALVDVIVAITGLPKKEGIVRYILNTFQAFQDYAKQAREDGKAEDLNDAGQSHDSPPPPPSDQNGGGNGRLQLAYNINVVLPETTNVEVYNAIFKSLKANLLS</sequence>
<protein>
    <submittedName>
        <fullName evidence="2">DUF5343 domain-containing protein</fullName>
    </submittedName>
</protein>
<name>A0ABT6CE62_9SPHN</name>
<dbReference type="Pfam" id="PF17278">
    <property type="entry name" value="DUF5343"/>
    <property type="match status" value="1"/>
</dbReference>
<reference evidence="2 3" key="1">
    <citation type="submission" date="2023-03" db="EMBL/GenBank/DDBJ databases">
        <title>Novosphingobium cyanobacteriorum sp. nov., isolated from a eutrophic reservoir during the Microcystis bloom period.</title>
        <authorList>
            <person name="Kang M."/>
            <person name="Le V."/>
            <person name="Ko S.-R."/>
            <person name="Lee S.-A."/>
            <person name="Ahn C.-Y."/>
        </authorList>
    </citation>
    <scope>NUCLEOTIDE SEQUENCE [LARGE SCALE GENOMIC DNA]</scope>
    <source>
        <strain evidence="2 3">HBC54</strain>
    </source>
</reference>
<evidence type="ECO:0000313" key="2">
    <source>
        <dbReference type="EMBL" id="MDF8332216.1"/>
    </source>
</evidence>
<proteinExistence type="predicted"/>
<dbReference type="EMBL" id="JAROCY010000003">
    <property type="protein sequence ID" value="MDF8332216.1"/>
    <property type="molecule type" value="Genomic_DNA"/>
</dbReference>
<comment type="caution">
    <text evidence="2">The sequence shown here is derived from an EMBL/GenBank/DDBJ whole genome shotgun (WGS) entry which is preliminary data.</text>
</comment>
<dbReference type="Proteomes" id="UP001222770">
    <property type="component" value="Unassembled WGS sequence"/>
</dbReference>
<accession>A0ABT6CE62</accession>
<gene>
    <name evidence="2" type="ORF">POM99_03305</name>
</gene>
<keyword evidence="3" id="KW-1185">Reference proteome</keyword>
<evidence type="ECO:0000256" key="1">
    <source>
        <dbReference type="SAM" id="MobiDB-lite"/>
    </source>
</evidence>
<organism evidence="2 3">
    <name type="scientific">Novosphingobium cyanobacteriorum</name>
    <dbReference type="NCBI Taxonomy" id="3024215"/>
    <lineage>
        <taxon>Bacteria</taxon>
        <taxon>Pseudomonadati</taxon>
        <taxon>Pseudomonadota</taxon>
        <taxon>Alphaproteobacteria</taxon>
        <taxon>Sphingomonadales</taxon>
        <taxon>Sphingomonadaceae</taxon>
        <taxon>Novosphingobium</taxon>
    </lineage>
</organism>